<name>A0A0A8ZR98_ARUDO</name>
<dbReference type="GO" id="GO:0016301">
    <property type="term" value="F:kinase activity"/>
    <property type="evidence" value="ECO:0007669"/>
    <property type="project" value="UniProtKB-KW"/>
</dbReference>
<reference evidence="1" key="2">
    <citation type="journal article" date="2015" name="Data Brief">
        <title>Shoot transcriptome of the giant reed, Arundo donax.</title>
        <authorList>
            <person name="Barrero R.A."/>
            <person name="Guerrero F.D."/>
            <person name="Moolhuijzen P."/>
            <person name="Goolsby J.A."/>
            <person name="Tidwell J."/>
            <person name="Bellgard S.E."/>
            <person name="Bellgard M.I."/>
        </authorList>
    </citation>
    <scope>NUCLEOTIDE SEQUENCE</scope>
    <source>
        <tissue evidence="1">Shoot tissue taken approximately 20 cm above the soil surface</tissue>
    </source>
</reference>
<accession>A0A0A8ZR98</accession>
<evidence type="ECO:0000313" key="1">
    <source>
        <dbReference type="EMBL" id="JAD40193.1"/>
    </source>
</evidence>
<keyword evidence="1" id="KW-0418">Kinase</keyword>
<dbReference type="EMBL" id="GBRH01257702">
    <property type="protein sequence ID" value="JAD40193.1"/>
    <property type="molecule type" value="Transcribed_RNA"/>
</dbReference>
<keyword evidence="1" id="KW-0808">Transferase</keyword>
<reference evidence="1" key="1">
    <citation type="submission" date="2014-09" db="EMBL/GenBank/DDBJ databases">
        <authorList>
            <person name="Magalhaes I.L.F."/>
            <person name="Oliveira U."/>
            <person name="Santos F.R."/>
            <person name="Vidigal T.H.D.A."/>
            <person name="Brescovit A.D."/>
            <person name="Santos A.J."/>
        </authorList>
    </citation>
    <scope>NUCLEOTIDE SEQUENCE</scope>
    <source>
        <tissue evidence="1">Shoot tissue taken approximately 20 cm above the soil surface</tissue>
    </source>
</reference>
<proteinExistence type="predicted"/>
<sequence length="9" mass="1093">MKHWTSNSC</sequence>
<organism evidence="1">
    <name type="scientific">Arundo donax</name>
    <name type="common">Giant reed</name>
    <name type="synonym">Donax arundinaceus</name>
    <dbReference type="NCBI Taxonomy" id="35708"/>
    <lineage>
        <taxon>Eukaryota</taxon>
        <taxon>Viridiplantae</taxon>
        <taxon>Streptophyta</taxon>
        <taxon>Embryophyta</taxon>
        <taxon>Tracheophyta</taxon>
        <taxon>Spermatophyta</taxon>
        <taxon>Magnoliopsida</taxon>
        <taxon>Liliopsida</taxon>
        <taxon>Poales</taxon>
        <taxon>Poaceae</taxon>
        <taxon>PACMAD clade</taxon>
        <taxon>Arundinoideae</taxon>
        <taxon>Arundineae</taxon>
        <taxon>Arundo</taxon>
    </lineage>
</organism>
<protein>
    <submittedName>
        <fullName evidence="1">Fructose-6-phosphate-2-kinase/fructose-2, 6-bisphosphatase</fullName>
    </submittedName>
</protein>